<dbReference type="PANTHER" id="PTHR43065:SF42">
    <property type="entry name" value="TWO-COMPONENT SENSOR PPRA"/>
    <property type="match status" value="1"/>
</dbReference>
<keyword evidence="5" id="KW-0808">Transferase</keyword>
<evidence type="ECO:0000259" key="8">
    <source>
        <dbReference type="PROSITE" id="PS50109"/>
    </source>
</evidence>
<keyword evidence="7" id="KW-1133">Transmembrane helix</keyword>
<dbReference type="RefSeq" id="WP_189530005.1">
    <property type="nucleotide sequence ID" value="NZ_BMYX01000001.1"/>
</dbReference>
<proteinExistence type="predicted"/>
<evidence type="ECO:0000256" key="1">
    <source>
        <dbReference type="ARBA" id="ARBA00000085"/>
    </source>
</evidence>
<keyword evidence="4" id="KW-0597">Phosphoprotein</keyword>
<evidence type="ECO:0000256" key="7">
    <source>
        <dbReference type="SAM" id="Phobius"/>
    </source>
</evidence>
<feature type="transmembrane region" description="Helical" evidence="7">
    <location>
        <begin position="152"/>
        <end position="171"/>
    </location>
</feature>
<dbReference type="PROSITE" id="PS50109">
    <property type="entry name" value="HIS_KIN"/>
    <property type="match status" value="1"/>
</dbReference>
<evidence type="ECO:0000256" key="6">
    <source>
        <dbReference type="ARBA" id="ARBA00022777"/>
    </source>
</evidence>
<feature type="domain" description="Histidine kinase" evidence="8">
    <location>
        <begin position="272"/>
        <end position="504"/>
    </location>
</feature>
<dbReference type="GO" id="GO:0000155">
    <property type="term" value="F:phosphorelay sensor kinase activity"/>
    <property type="evidence" value="ECO:0007669"/>
    <property type="project" value="InterPro"/>
</dbReference>
<evidence type="ECO:0000256" key="5">
    <source>
        <dbReference type="ARBA" id="ARBA00022679"/>
    </source>
</evidence>
<evidence type="ECO:0000256" key="2">
    <source>
        <dbReference type="ARBA" id="ARBA00004370"/>
    </source>
</evidence>
<dbReference type="SUPFAM" id="SSF55874">
    <property type="entry name" value="ATPase domain of HSP90 chaperone/DNA topoisomerase II/histidine kinase"/>
    <property type="match status" value="1"/>
</dbReference>
<feature type="transmembrane region" description="Helical" evidence="7">
    <location>
        <begin position="6"/>
        <end position="29"/>
    </location>
</feature>
<reference evidence="10" key="2">
    <citation type="submission" date="2020-09" db="EMBL/GenBank/DDBJ databases">
        <authorList>
            <person name="Sun Q."/>
            <person name="Kim S."/>
        </authorList>
    </citation>
    <scope>NUCLEOTIDE SEQUENCE</scope>
    <source>
        <strain evidence="10">KCTC 32182</strain>
    </source>
</reference>
<dbReference type="Pfam" id="PF02518">
    <property type="entry name" value="HATPase_c"/>
    <property type="match status" value="1"/>
</dbReference>
<dbReference type="Gene3D" id="6.10.340.10">
    <property type="match status" value="1"/>
</dbReference>
<dbReference type="InterPro" id="IPR003594">
    <property type="entry name" value="HATPase_dom"/>
</dbReference>
<dbReference type="InterPro" id="IPR004358">
    <property type="entry name" value="Sig_transdc_His_kin-like_C"/>
</dbReference>
<keyword evidence="7" id="KW-0472">Membrane</keyword>
<dbReference type="Gene3D" id="3.30.565.10">
    <property type="entry name" value="Histidine kinase-like ATPase, C-terminal domain"/>
    <property type="match status" value="1"/>
</dbReference>
<dbReference type="PRINTS" id="PR00344">
    <property type="entry name" value="BCTRLSENSOR"/>
</dbReference>
<keyword evidence="6" id="KW-0418">Kinase</keyword>
<evidence type="ECO:0000256" key="4">
    <source>
        <dbReference type="ARBA" id="ARBA00022553"/>
    </source>
</evidence>
<gene>
    <name evidence="10" type="ORF">GCM10011289_00860</name>
</gene>
<dbReference type="Gene3D" id="1.10.287.130">
    <property type="match status" value="1"/>
</dbReference>
<evidence type="ECO:0000256" key="3">
    <source>
        <dbReference type="ARBA" id="ARBA00012438"/>
    </source>
</evidence>
<dbReference type="SMART" id="SM00387">
    <property type="entry name" value="HATPase_c"/>
    <property type="match status" value="1"/>
</dbReference>
<dbReference type="InterPro" id="IPR003661">
    <property type="entry name" value="HisK_dim/P_dom"/>
</dbReference>
<evidence type="ECO:0000313" key="10">
    <source>
        <dbReference type="EMBL" id="GGY02547.1"/>
    </source>
</evidence>
<dbReference type="PROSITE" id="PS50885">
    <property type="entry name" value="HAMP"/>
    <property type="match status" value="1"/>
</dbReference>
<evidence type="ECO:0000313" key="11">
    <source>
        <dbReference type="Proteomes" id="UP000645257"/>
    </source>
</evidence>
<dbReference type="InterPro" id="IPR005467">
    <property type="entry name" value="His_kinase_dom"/>
</dbReference>
<comment type="catalytic activity">
    <reaction evidence="1">
        <text>ATP + protein L-histidine = ADP + protein N-phospho-L-histidine.</text>
        <dbReference type="EC" id="2.7.13.3"/>
    </reaction>
</comment>
<dbReference type="GO" id="GO:0016020">
    <property type="term" value="C:membrane"/>
    <property type="evidence" value="ECO:0007669"/>
    <property type="project" value="UniProtKB-SubCell"/>
</dbReference>
<name>A0A918NWQ4_9NEIS</name>
<dbReference type="PANTHER" id="PTHR43065">
    <property type="entry name" value="SENSOR HISTIDINE KINASE"/>
    <property type="match status" value="1"/>
</dbReference>
<evidence type="ECO:0000259" key="9">
    <source>
        <dbReference type="PROSITE" id="PS50885"/>
    </source>
</evidence>
<dbReference type="Proteomes" id="UP000645257">
    <property type="component" value="Unassembled WGS sequence"/>
</dbReference>
<dbReference type="EMBL" id="BMYX01000001">
    <property type="protein sequence ID" value="GGY02547.1"/>
    <property type="molecule type" value="Genomic_DNA"/>
</dbReference>
<dbReference type="InterPro" id="IPR036890">
    <property type="entry name" value="HATPase_C_sf"/>
</dbReference>
<dbReference type="CDD" id="cd00082">
    <property type="entry name" value="HisKA"/>
    <property type="match status" value="1"/>
</dbReference>
<dbReference type="AlphaFoldDB" id="A0A918NWQ4"/>
<feature type="domain" description="HAMP" evidence="9">
    <location>
        <begin position="173"/>
        <end position="227"/>
    </location>
</feature>
<accession>A0A918NWQ4</accession>
<comment type="subcellular location">
    <subcellularLocation>
        <location evidence="2">Membrane</location>
    </subcellularLocation>
</comment>
<organism evidence="10 11">
    <name type="scientific">Paludibacterium paludis</name>
    <dbReference type="NCBI Taxonomy" id="1225769"/>
    <lineage>
        <taxon>Bacteria</taxon>
        <taxon>Pseudomonadati</taxon>
        <taxon>Pseudomonadota</taxon>
        <taxon>Betaproteobacteria</taxon>
        <taxon>Neisseriales</taxon>
        <taxon>Chromobacteriaceae</taxon>
        <taxon>Paludibacterium</taxon>
    </lineage>
</organism>
<protein>
    <recommendedName>
        <fullName evidence="3">histidine kinase</fullName>
        <ecNumber evidence="3">2.7.13.3</ecNumber>
    </recommendedName>
</protein>
<comment type="caution">
    <text evidence="10">The sequence shown here is derived from an EMBL/GenBank/DDBJ whole genome shotgun (WGS) entry which is preliminary data.</text>
</comment>
<dbReference type="InterPro" id="IPR003660">
    <property type="entry name" value="HAMP_dom"/>
</dbReference>
<sequence>MNSIKAKLTVWLIVGVTIILGITGFISYANNKRQGEADYQALRLALKERLALSLPHGVWQLDDQYIRLTLDAELGWPSLTAIRIRGDAGLNVGRIRDGKGGIRDMTPSEQPSADDILKVPIVYQGKELLGEATVFLSRQSLASTLQARLMEIIAQIIVLDILILILMTYALRHFVFHPLTELQMALNHAASSDALNDATLEFKQDNEFGEVARSFNRIVTRIMDELSMRTAAEASAQDEKQKAQDAYRRLLETQQTLVEAEKLASLGGLVAGVAHEINTPVGITLTTASHLATVTQHLNGELQNGSIRKSDFQNYLQTASESCDLILANAERAANLIHSFKQVAVDQTSEARRDFQLNEYLHEIITSLRPRFKRSRIDVEIACEEDILMDSYPGALSQVITNLVVNAQVHAFDEGAEGKIRIEAQHGTGTRIVLKVTDNGRGIPSDNLPKIFQPFFTTRRSSGGSGLGLHIVYNIVRQRLGGTIEVASRTGEGTVFTIEMPSSAPEQQQREVS</sequence>
<keyword evidence="7" id="KW-0812">Transmembrane</keyword>
<keyword evidence="11" id="KW-1185">Reference proteome</keyword>
<dbReference type="EC" id="2.7.13.3" evidence="3"/>
<reference evidence="10" key="1">
    <citation type="journal article" date="2014" name="Int. J. Syst. Evol. Microbiol.">
        <title>Complete genome sequence of Corynebacterium casei LMG S-19264T (=DSM 44701T), isolated from a smear-ripened cheese.</title>
        <authorList>
            <consortium name="US DOE Joint Genome Institute (JGI-PGF)"/>
            <person name="Walter F."/>
            <person name="Albersmeier A."/>
            <person name="Kalinowski J."/>
            <person name="Ruckert C."/>
        </authorList>
    </citation>
    <scope>NUCLEOTIDE SEQUENCE</scope>
    <source>
        <strain evidence="10">KCTC 32182</strain>
    </source>
</reference>